<evidence type="ECO:0000256" key="11">
    <source>
        <dbReference type="ARBA" id="ARBA00022960"/>
    </source>
</evidence>
<organism evidence="17">
    <name type="scientific">hydrothermal vent metagenome</name>
    <dbReference type="NCBI Taxonomy" id="652676"/>
    <lineage>
        <taxon>unclassified sequences</taxon>
        <taxon>metagenomes</taxon>
        <taxon>ecological metagenomes</taxon>
    </lineage>
</organism>
<keyword evidence="6" id="KW-0963">Cytoplasm</keyword>
<feature type="non-terminal residue" evidence="17">
    <location>
        <position position="1"/>
    </location>
</feature>
<dbReference type="GO" id="GO:0009252">
    <property type="term" value="P:peptidoglycan biosynthetic process"/>
    <property type="evidence" value="ECO:0007669"/>
    <property type="project" value="UniProtKB-KW"/>
</dbReference>
<comment type="cofactor">
    <cofactor evidence="1">
        <name>Mg(2+)</name>
        <dbReference type="ChEBI" id="CHEBI:18420"/>
    </cofactor>
</comment>
<evidence type="ECO:0000256" key="2">
    <source>
        <dbReference type="ARBA" id="ARBA00004496"/>
    </source>
</evidence>
<evidence type="ECO:0000256" key="12">
    <source>
        <dbReference type="ARBA" id="ARBA00022984"/>
    </source>
</evidence>
<evidence type="ECO:0000256" key="15">
    <source>
        <dbReference type="ARBA" id="ARBA00048493"/>
    </source>
</evidence>
<keyword evidence="11" id="KW-0133">Cell shape</keyword>
<dbReference type="InterPro" id="IPR011004">
    <property type="entry name" value="Trimer_LpxA-like_sf"/>
</dbReference>
<comment type="subcellular location">
    <subcellularLocation>
        <location evidence="2">Cytoplasm</location>
    </subcellularLocation>
</comment>
<dbReference type="PROSITE" id="PS00101">
    <property type="entry name" value="HEXAPEP_TRANSFERASES"/>
    <property type="match status" value="1"/>
</dbReference>
<keyword evidence="13 17" id="KW-0012">Acyltransferase</keyword>
<dbReference type="InterPro" id="IPR001451">
    <property type="entry name" value="Hexapep"/>
</dbReference>
<evidence type="ECO:0000256" key="9">
    <source>
        <dbReference type="ARBA" id="ARBA00022723"/>
    </source>
</evidence>
<comment type="catalytic activity">
    <reaction evidence="15">
        <text>N-acetyl-alpha-D-glucosamine 1-phosphate + UTP + H(+) = UDP-N-acetyl-alpha-D-glucosamine + diphosphate</text>
        <dbReference type="Rhea" id="RHEA:13509"/>
        <dbReference type="ChEBI" id="CHEBI:15378"/>
        <dbReference type="ChEBI" id="CHEBI:33019"/>
        <dbReference type="ChEBI" id="CHEBI:46398"/>
        <dbReference type="ChEBI" id="CHEBI:57705"/>
        <dbReference type="ChEBI" id="CHEBI:57776"/>
        <dbReference type="EC" id="2.7.7.23"/>
    </reaction>
</comment>
<dbReference type="GO" id="GO:0003977">
    <property type="term" value="F:UDP-N-acetylglucosamine diphosphorylase activity"/>
    <property type="evidence" value="ECO:0007669"/>
    <property type="project" value="UniProtKB-EC"/>
</dbReference>
<comment type="similarity">
    <text evidence="4">In the N-terminal section; belongs to the N-acetylglucosamine-1-phosphate uridyltransferase family.</text>
</comment>
<dbReference type="GO" id="GO:0006048">
    <property type="term" value="P:UDP-N-acetylglucosamine biosynthetic process"/>
    <property type="evidence" value="ECO:0007669"/>
    <property type="project" value="InterPro"/>
</dbReference>
<dbReference type="EC" id="2.7.7.23" evidence="5"/>
<dbReference type="InterPro" id="IPR038009">
    <property type="entry name" value="GlmU_C_LbH"/>
</dbReference>
<dbReference type="SUPFAM" id="SSF51161">
    <property type="entry name" value="Trimeric LpxA-like enzymes"/>
    <property type="match status" value="1"/>
</dbReference>
<accession>A0A3B0U1N8</accession>
<keyword evidence="14" id="KW-0961">Cell wall biogenesis/degradation</keyword>
<keyword evidence="12" id="KW-0573">Peptidoglycan synthesis</keyword>
<evidence type="ECO:0000256" key="1">
    <source>
        <dbReference type="ARBA" id="ARBA00001946"/>
    </source>
</evidence>
<keyword evidence="9" id="KW-0479">Metal-binding</keyword>
<dbReference type="PANTHER" id="PTHR43584:SF3">
    <property type="entry name" value="BIFUNCTIONAL PROTEIN GLMU"/>
    <property type="match status" value="1"/>
</dbReference>
<evidence type="ECO:0000256" key="13">
    <source>
        <dbReference type="ARBA" id="ARBA00023315"/>
    </source>
</evidence>
<evidence type="ECO:0000256" key="8">
    <source>
        <dbReference type="ARBA" id="ARBA00022695"/>
    </source>
</evidence>
<evidence type="ECO:0000256" key="5">
    <source>
        <dbReference type="ARBA" id="ARBA00012457"/>
    </source>
</evidence>
<proteinExistence type="inferred from homology"/>
<protein>
    <recommendedName>
        <fullName evidence="5">UDP-N-acetylglucosamine diphosphorylase</fullName>
        <ecNumber evidence="5">2.7.7.23</ecNumber>
    </recommendedName>
</protein>
<keyword evidence="7 17" id="KW-0808">Transferase</keyword>
<feature type="compositionally biased region" description="Basic residues" evidence="16">
    <location>
        <begin position="237"/>
        <end position="246"/>
    </location>
</feature>
<dbReference type="Gene3D" id="2.160.10.10">
    <property type="entry name" value="Hexapeptide repeat proteins"/>
    <property type="match status" value="1"/>
</dbReference>
<evidence type="ECO:0000256" key="16">
    <source>
        <dbReference type="SAM" id="MobiDB-lite"/>
    </source>
</evidence>
<evidence type="ECO:0000256" key="7">
    <source>
        <dbReference type="ARBA" id="ARBA00022679"/>
    </source>
</evidence>
<name>A0A3B0U1N8_9ZZZZ</name>
<dbReference type="GO" id="GO:0008360">
    <property type="term" value="P:regulation of cell shape"/>
    <property type="evidence" value="ECO:0007669"/>
    <property type="project" value="UniProtKB-KW"/>
</dbReference>
<dbReference type="Pfam" id="PF00132">
    <property type="entry name" value="Hexapep"/>
    <property type="match status" value="2"/>
</dbReference>
<dbReference type="GO" id="GO:0005737">
    <property type="term" value="C:cytoplasm"/>
    <property type="evidence" value="ECO:0007669"/>
    <property type="project" value="UniProtKB-SubCell"/>
</dbReference>
<dbReference type="PANTHER" id="PTHR43584">
    <property type="entry name" value="NUCLEOTIDYL TRANSFERASE"/>
    <property type="match status" value="1"/>
</dbReference>
<feature type="region of interest" description="Disordered" evidence="16">
    <location>
        <begin position="224"/>
        <end position="246"/>
    </location>
</feature>
<dbReference type="InterPro" id="IPR050065">
    <property type="entry name" value="GlmU-like"/>
</dbReference>
<comment type="similarity">
    <text evidence="3">In the C-terminal section; belongs to the transferase hexapeptide repeat family.</text>
</comment>
<dbReference type="GO" id="GO:0019134">
    <property type="term" value="F:glucosamine-1-phosphate N-acetyltransferase activity"/>
    <property type="evidence" value="ECO:0007669"/>
    <property type="project" value="InterPro"/>
</dbReference>
<keyword evidence="8 17" id="KW-0548">Nucleotidyltransferase</keyword>
<dbReference type="CDD" id="cd03353">
    <property type="entry name" value="LbH_GlmU_C"/>
    <property type="match status" value="1"/>
</dbReference>
<gene>
    <name evidence="17" type="ORF">MNBD_ALPHA11-2193</name>
</gene>
<dbReference type="GO" id="GO:0046872">
    <property type="term" value="F:metal ion binding"/>
    <property type="evidence" value="ECO:0007669"/>
    <property type="project" value="UniProtKB-KW"/>
</dbReference>
<reference evidence="17" key="1">
    <citation type="submission" date="2018-06" db="EMBL/GenBank/DDBJ databases">
        <authorList>
            <person name="Zhirakovskaya E."/>
        </authorList>
    </citation>
    <scope>NUCLEOTIDE SEQUENCE</scope>
</reference>
<evidence type="ECO:0000256" key="3">
    <source>
        <dbReference type="ARBA" id="ARBA00007707"/>
    </source>
</evidence>
<evidence type="ECO:0000256" key="10">
    <source>
        <dbReference type="ARBA" id="ARBA00022842"/>
    </source>
</evidence>
<keyword evidence="10" id="KW-0460">Magnesium</keyword>
<evidence type="ECO:0000256" key="6">
    <source>
        <dbReference type="ARBA" id="ARBA00022490"/>
    </source>
</evidence>
<dbReference type="EMBL" id="UOEQ01000281">
    <property type="protein sequence ID" value="VAW20522.1"/>
    <property type="molecule type" value="Genomic_DNA"/>
</dbReference>
<dbReference type="AlphaFoldDB" id="A0A3B0U1N8"/>
<dbReference type="GO" id="GO:0071555">
    <property type="term" value="P:cell wall organization"/>
    <property type="evidence" value="ECO:0007669"/>
    <property type="project" value="UniProtKB-KW"/>
</dbReference>
<evidence type="ECO:0000313" key="17">
    <source>
        <dbReference type="EMBL" id="VAW20522.1"/>
    </source>
</evidence>
<evidence type="ECO:0000256" key="14">
    <source>
        <dbReference type="ARBA" id="ARBA00023316"/>
    </source>
</evidence>
<dbReference type="InterPro" id="IPR018357">
    <property type="entry name" value="Hexapep_transf_CS"/>
</dbReference>
<evidence type="ECO:0000256" key="4">
    <source>
        <dbReference type="ARBA" id="ARBA00007947"/>
    </source>
</evidence>
<sequence>LVKLANQQGFKVGYAIADANDVVGVNSRPQLAHAETLYQQRLRDKFMEDGVTLRDPQATYFSFDSKIAQDVTIEPNVVFGPGVNVETGALIKAFSHIEGAHIARNAIVGPFARLRPGADLGENSKVGNFCEVKNAQIGEGAKVNHLSYIGDASIGKGANIGAGTITCNYDGFAKYHTEIGEGASIGSNTSLVAPVKVGDNAIVGAGSTIIRDVEANELALTRAPQTNKKDYAPRLRASAKAKRDKN</sequence>